<accession>A0A2V5IAK8</accession>
<dbReference type="InterPro" id="IPR051693">
    <property type="entry name" value="UPF0046_metallophosphoest"/>
</dbReference>
<protein>
    <submittedName>
        <fullName evidence="2">Metallo-dependent phosphatase</fullName>
    </submittedName>
</protein>
<dbReference type="InterPro" id="IPR004843">
    <property type="entry name" value="Calcineurin-like_PHP"/>
</dbReference>
<organism evidence="2 3">
    <name type="scientific">Aspergillus indologenus CBS 114.80</name>
    <dbReference type="NCBI Taxonomy" id="1450541"/>
    <lineage>
        <taxon>Eukaryota</taxon>
        <taxon>Fungi</taxon>
        <taxon>Dikarya</taxon>
        <taxon>Ascomycota</taxon>
        <taxon>Pezizomycotina</taxon>
        <taxon>Eurotiomycetes</taxon>
        <taxon>Eurotiomycetidae</taxon>
        <taxon>Eurotiales</taxon>
        <taxon>Aspergillaceae</taxon>
        <taxon>Aspergillus</taxon>
        <taxon>Aspergillus subgen. Circumdati</taxon>
    </lineage>
</organism>
<dbReference type="Proteomes" id="UP000248817">
    <property type="component" value="Unassembled WGS sequence"/>
</dbReference>
<reference evidence="2 3" key="1">
    <citation type="submission" date="2018-02" db="EMBL/GenBank/DDBJ databases">
        <title>The genomes of Aspergillus section Nigri reveals drivers in fungal speciation.</title>
        <authorList>
            <consortium name="DOE Joint Genome Institute"/>
            <person name="Vesth T.C."/>
            <person name="Nybo J."/>
            <person name="Theobald S."/>
            <person name="Brandl J."/>
            <person name="Frisvad J.C."/>
            <person name="Nielsen K.F."/>
            <person name="Lyhne E.K."/>
            <person name="Kogle M.E."/>
            <person name="Kuo A."/>
            <person name="Riley R."/>
            <person name="Clum A."/>
            <person name="Nolan M."/>
            <person name="Lipzen A."/>
            <person name="Salamov A."/>
            <person name="Henrissat B."/>
            <person name="Wiebenga A."/>
            <person name="De vries R.P."/>
            <person name="Grigoriev I.V."/>
            <person name="Mortensen U.H."/>
            <person name="Andersen M.R."/>
            <person name="Baker S.E."/>
        </authorList>
    </citation>
    <scope>NUCLEOTIDE SEQUENCE [LARGE SCALE GENOMIC DNA]</scope>
    <source>
        <strain evidence="2 3">CBS 114.80</strain>
    </source>
</reference>
<dbReference type="AlphaFoldDB" id="A0A2V5IAK8"/>
<gene>
    <name evidence="2" type="ORF">BP00DRAFT_425737</name>
</gene>
<dbReference type="Gene3D" id="3.60.21.10">
    <property type="match status" value="1"/>
</dbReference>
<evidence type="ECO:0000313" key="2">
    <source>
        <dbReference type="EMBL" id="PYI31264.1"/>
    </source>
</evidence>
<dbReference type="CDD" id="cd07379">
    <property type="entry name" value="MPP_239FB"/>
    <property type="match status" value="1"/>
</dbReference>
<feature type="domain" description="Calcineurin-like phosphoesterase" evidence="1">
    <location>
        <begin position="12"/>
        <end position="237"/>
    </location>
</feature>
<dbReference type="SUPFAM" id="SSF56300">
    <property type="entry name" value="Metallo-dependent phosphatases"/>
    <property type="match status" value="1"/>
</dbReference>
<dbReference type="EMBL" id="KZ825505">
    <property type="protein sequence ID" value="PYI31264.1"/>
    <property type="molecule type" value="Genomic_DNA"/>
</dbReference>
<proteinExistence type="predicted"/>
<sequence length="355" mass="39005">METPIPSTIKTRFLILSDTHGHELPEECSQHHADVVIHCGDLTDCSYLTEFQTTIQQLQRLDAPLKLVIPGNHDFTLDTATFQQKVKASGLDASDHDRRLVRQVYGDYEEVRRKLFTDDLQQSSGITLLDEGIHVFTLANGARLTVYASPYTPSLGGDWGFQYHPDTGHDYQLGSSSSSSDPIDVVITHGPPRGIMDYTTSSSDTHSGRGRRAGCPGLFTAIARARPRLHCFGHIHEGWGAMIAQWRDVRRSHRDQEQDGMGNSTAVNAPSHFTAIDYGRSTVISKLARLVESGKGKGKVPAVMEASHCSEDPAPLTPGEHTLFVNAAVEGCRPEVPVHPLWLMDLELSRAGAMC</sequence>
<keyword evidence="3" id="KW-1185">Reference proteome</keyword>
<evidence type="ECO:0000313" key="3">
    <source>
        <dbReference type="Proteomes" id="UP000248817"/>
    </source>
</evidence>
<dbReference type="GO" id="GO:0016787">
    <property type="term" value="F:hydrolase activity"/>
    <property type="evidence" value="ECO:0007669"/>
    <property type="project" value="InterPro"/>
</dbReference>
<dbReference type="InterPro" id="IPR029052">
    <property type="entry name" value="Metallo-depent_PP-like"/>
</dbReference>
<evidence type="ECO:0000259" key="1">
    <source>
        <dbReference type="Pfam" id="PF00149"/>
    </source>
</evidence>
<name>A0A2V5IAK8_9EURO</name>
<dbReference type="Pfam" id="PF00149">
    <property type="entry name" value="Metallophos"/>
    <property type="match status" value="1"/>
</dbReference>
<dbReference type="PANTHER" id="PTHR12905:SF0">
    <property type="entry name" value="CALCINEURIN-LIKE PHOSPHOESTERASE DOMAIN-CONTAINING PROTEIN"/>
    <property type="match status" value="1"/>
</dbReference>
<dbReference type="PANTHER" id="PTHR12905">
    <property type="entry name" value="METALLOPHOSPHOESTERASE"/>
    <property type="match status" value="1"/>
</dbReference>